<evidence type="ECO:0000256" key="1">
    <source>
        <dbReference type="ARBA" id="ARBA00001974"/>
    </source>
</evidence>
<comment type="similarity">
    <text evidence="2">Belongs to the flavoprotein pyridine nucleotide cytochrome reductase family.</text>
</comment>
<evidence type="ECO:0000313" key="8">
    <source>
        <dbReference type="Proteomes" id="UP000566819"/>
    </source>
</evidence>
<dbReference type="Gene3D" id="3.40.50.80">
    <property type="entry name" value="Nucleotide-binding domain of ferredoxin-NADP reductase (FNR) module"/>
    <property type="match status" value="1"/>
</dbReference>
<proteinExistence type="inferred from homology"/>
<evidence type="ECO:0000313" key="7">
    <source>
        <dbReference type="EMBL" id="KAF4616192.1"/>
    </source>
</evidence>
<keyword evidence="8" id="KW-1185">Reference proteome</keyword>
<organism evidence="7 8">
    <name type="scientific">Cudoniella acicularis</name>
    <dbReference type="NCBI Taxonomy" id="354080"/>
    <lineage>
        <taxon>Eukaryota</taxon>
        <taxon>Fungi</taxon>
        <taxon>Dikarya</taxon>
        <taxon>Ascomycota</taxon>
        <taxon>Pezizomycotina</taxon>
        <taxon>Leotiomycetes</taxon>
        <taxon>Helotiales</taxon>
        <taxon>Tricladiaceae</taxon>
        <taxon>Cudoniella</taxon>
    </lineage>
</organism>
<dbReference type="AlphaFoldDB" id="A0A8H4QTQ3"/>
<protein>
    <recommendedName>
        <fullName evidence="6">Oxidoreductase FAD/NAD(P)-binding domain-containing protein</fullName>
    </recommendedName>
</protein>
<evidence type="ECO:0000259" key="6">
    <source>
        <dbReference type="Pfam" id="PF00175"/>
    </source>
</evidence>
<dbReference type="InterPro" id="IPR039261">
    <property type="entry name" value="FNR_nucleotide-bd"/>
</dbReference>
<comment type="cofactor">
    <cofactor evidence="1">
        <name>FAD</name>
        <dbReference type="ChEBI" id="CHEBI:57692"/>
    </cofactor>
</comment>
<dbReference type="PANTHER" id="PTHR19370">
    <property type="entry name" value="NADH-CYTOCHROME B5 REDUCTASE"/>
    <property type="match status" value="1"/>
</dbReference>
<gene>
    <name evidence="7" type="ORF">G7Y89_g15212</name>
</gene>
<evidence type="ECO:0000256" key="2">
    <source>
        <dbReference type="ARBA" id="ARBA00006105"/>
    </source>
</evidence>
<sequence>MHQLIRGILTNPSDKTKITLLFGINTDDDALFRTEFTQYQKQFPDRFKAVYTVTNPSPNSEFRRGRVTKELIREVVGEEEIRSAKGKVFLCGPPAMETAMVGKGRGGGGILGELGVGKELVFKF</sequence>
<dbReference type="Proteomes" id="UP000566819">
    <property type="component" value="Unassembled WGS sequence"/>
</dbReference>
<reference evidence="7 8" key="1">
    <citation type="submission" date="2020-03" db="EMBL/GenBank/DDBJ databases">
        <title>Draft Genome Sequence of Cudoniella acicularis.</title>
        <authorList>
            <person name="Buettner E."/>
            <person name="Kellner H."/>
        </authorList>
    </citation>
    <scope>NUCLEOTIDE SEQUENCE [LARGE SCALE GENOMIC DNA]</scope>
    <source>
        <strain evidence="7 8">DSM 108380</strain>
    </source>
</reference>
<name>A0A8H4QTQ3_9HELO</name>
<dbReference type="OrthoDB" id="432685at2759"/>
<dbReference type="GO" id="GO:0004128">
    <property type="term" value="F:cytochrome-b5 reductase activity, acting on NAD(P)H"/>
    <property type="evidence" value="ECO:0007669"/>
    <property type="project" value="TreeGrafter"/>
</dbReference>
<keyword evidence="3" id="KW-0285">Flavoprotein</keyword>
<dbReference type="EMBL" id="JAAMPI010002264">
    <property type="protein sequence ID" value="KAF4616192.1"/>
    <property type="molecule type" value="Genomic_DNA"/>
</dbReference>
<dbReference type="InterPro" id="IPR001433">
    <property type="entry name" value="OxRdtase_FAD/NAD-bd"/>
</dbReference>
<evidence type="ECO:0000256" key="5">
    <source>
        <dbReference type="ARBA" id="ARBA00023002"/>
    </source>
</evidence>
<feature type="domain" description="Oxidoreductase FAD/NAD(P)-binding" evidence="6">
    <location>
        <begin position="1"/>
        <end position="100"/>
    </location>
</feature>
<keyword evidence="5" id="KW-0560">Oxidoreductase</keyword>
<keyword evidence="4" id="KW-0274">FAD</keyword>
<dbReference type="SUPFAM" id="SSF52343">
    <property type="entry name" value="Ferredoxin reductase-like, C-terminal NADP-linked domain"/>
    <property type="match status" value="1"/>
</dbReference>
<dbReference type="Pfam" id="PF00175">
    <property type="entry name" value="NAD_binding_1"/>
    <property type="match status" value="1"/>
</dbReference>
<comment type="caution">
    <text evidence="7">The sequence shown here is derived from an EMBL/GenBank/DDBJ whole genome shotgun (WGS) entry which is preliminary data.</text>
</comment>
<dbReference type="GO" id="GO:0006696">
    <property type="term" value="P:ergosterol biosynthetic process"/>
    <property type="evidence" value="ECO:0007669"/>
    <property type="project" value="TreeGrafter"/>
</dbReference>
<evidence type="ECO:0000256" key="4">
    <source>
        <dbReference type="ARBA" id="ARBA00022827"/>
    </source>
</evidence>
<dbReference type="InterPro" id="IPR001834">
    <property type="entry name" value="CBR-like"/>
</dbReference>
<evidence type="ECO:0000256" key="3">
    <source>
        <dbReference type="ARBA" id="ARBA00022630"/>
    </source>
</evidence>
<dbReference type="PANTHER" id="PTHR19370:SF101">
    <property type="entry name" value="NADH-CYTOCHROME B5 REDUCTASE"/>
    <property type="match status" value="1"/>
</dbReference>
<accession>A0A8H4QTQ3</accession>